<evidence type="ECO:0000313" key="3">
    <source>
        <dbReference type="Proteomes" id="UP000240988"/>
    </source>
</evidence>
<dbReference type="RefSeq" id="WP_077086496.1">
    <property type="nucleotide sequence ID" value="NZ_LT721901.1"/>
</dbReference>
<dbReference type="EMBL" id="FUFA01000002">
    <property type="protein sequence ID" value="SPM33099.1"/>
    <property type="molecule type" value="Genomic_DNA"/>
</dbReference>
<gene>
    <name evidence="2" type="ORF">MRAB57_902</name>
</gene>
<dbReference type="Proteomes" id="UP000240988">
    <property type="component" value="Unassembled WGS sequence"/>
</dbReference>
<proteinExistence type="predicted"/>
<keyword evidence="3" id="KW-1185">Reference proteome</keyword>
<sequence>MTASTWIALAALFISVGTFIWKFMETYIRWPRLGIWLRQSVAVQLNLKMTPSIGKPPPEPVNPPDEPASGQADRFDIIVVNSGAEATTVSNVGLRSVDGSVRIDVSLERNNGKEIRGPDLPARVEEHGSLTWTVEHDLTRRFSRGTKLVGFAHRYRTYHWWCRNTIKEYVTPIEYTKN</sequence>
<feature type="transmembrane region" description="Helical" evidence="1">
    <location>
        <begin position="6"/>
        <end position="24"/>
    </location>
</feature>
<dbReference type="AlphaFoldDB" id="A0A2U3NNJ6"/>
<name>A0A2U3NNJ6_9MYCO</name>
<keyword evidence="1" id="KW-0812">Transmembrane</keyword>
<keyword evidence="1" id="KW-1133">Transmembrane helix</keyword>
<evidence type="ECO:0000256" key="1">
    <source>
        <dbReference type="SAM" id="Phobius"/>
    </source>
</evidence>
<protein>
    <submittedName>
        <fullName evidence="2">Uncharacterized protein</fullName>
    </submittedName>
</protein>
<evidence type="ECO:0000313" key="2">
    <source>
        <dbReference type="EMBL" id="SPM33099.1"/>
    </source>
</evidence>
<organism evidence="2 3">
    <name type="scientific">Mycobacterium rhizamassiliense</name>
    <dbReference type="NCBI Taxonomy" id="1841860"/>
    <lineage>
        <taxon>Bacteria</taxon>
        <taxon>Bacillati</taxon>
        <taxon>Actinomycetota</taxon>
        <taxon>Actinomycetes</taxon>
        <taxon>Mycobacteriales</taxon>
        <taxon>Mycobacteriaceae</taxon>
        <taxon>Mycobacterium</taxon>
    </lineage>
</organism>
<reference evidence="2 3" key="1">
    <citation type="submission" date="2017-01" db="EMBL/GenBank/DDBJ databases">
        <authorList>
            <consortium name="Urmite Genomes"/>
        </authorList>
    </citation>
    <scope>NUCLEOTIDE SEQUENCE [LARGE SCALE GENOMIC DNA]</scope>
    <source>
        <strain evidence="2 3">AB57</strain>
    </source>
</reference>
<keyword evidence="1" id="KW-0472">Membrane</keyword>
<dbReference type="STRING" id="1841860.GCA_900157375_00904"/>
<dbReference type="OrthoDB" id="4775574at2"/>
<accession>A0A2U3NNJ6</accession>